<gene>
    <name evidence="1" type="ORF">LMH87_006173</name>
</gene>
<dbReference type="AlphaFoldDB" id="A0A9W8UR92"/>
<dbReference type="GO" id="GO:0005739">
    <property type="term" value="C:mitochondrion"/>
    <property type="evidence" value="ECO:0007669"/>
    <property type="project" value="TreeGrafter"/>
</dbReference>
<accession>A0A9W8UR92</accession>
<dbReference type="InterPro" id="IPR035959">
    <property type="entry name" value="RutC-like_sf"/>
</dbReference>
<comment type="caution">
    <text evidence="1">The sequence shown here is derived from an EMBL/GenBank/DDBJ whole genome shotgun (WGS) entry which is preliminary data.</text>
</comment>
<dbReference type="PANTHER" id="PTHR11803">
    <property type="entry name" value="2-IMINOBUTANOATE/2-IMINOPROPANOATE DEAMINASE RIDA"/>
    <property type="match status" value="1"/>
</dbReference>
<dbReference type="InterPro" id="IPR006175">
    <property type="entry name" value="YjgF/YER057c/UK114"/>
</dbReference>
<dbReference type="SUPFAM" id="SSF55298">
    <property type="entry name" value="YjgF-like"/>
    <property type="match status" value="1"/>
</dbReference>
<dbReference type="RefSeq" id="XP_056059416.1">
    <property type="nucleotide sequence ID" value="XM_056204018.1"/>
</dbReference>
<dbReference type="Proteomes" id="UP001144673">
    <property type="component" value="Chromosome 1"/>
</dbReference>
<dbReference type="GO" id="GO:0005829">
    <property type="term" value="C:cytosol"/>
    <property type="evidence" value="ECO:0007669"/>
    <property type="project" value="TreeGrafter"/>
</dbReference>
<evidence type="ECO:0000313" key="1">
    <source>
        <dbReference type="EMBL" id="KAJ4164501.1"/>
    </source>
</evidence>
<name>A0A9W8UR92_AKAMU</name>
<dbReference type="GeneID" id="80893332"/>
<dbReference type="EMBL" id="JAJHUN010000001">
    <property type="protein sequence ID" value="KAJ4164501.1"/>
    <property type="molecule type" value="Genomic_DNA"/>
</dbReference>
<dbReference type="PANTHER" id="PTHR11803:SF39">
    <property type="entry name" value="2-IMINOBUTANOATE_2-IMINOPROPANOATE DEAMINASE"/>
    <property type="match status" value="1"/>
</dbReference>
<sequence length="148" mass="16390">MTQPKYYSYPGLGEWAKENFHYSQAIRIGDRILCSGQGGWNPQPDKIDFENLVPEDVAAQVDQAFANCDMNVRHAGGGRGLAQAYKVVTYATDLAAAHEHIVRNLRRWMPENPPIWTELGVAALGAPGMKFEIDVEAYDPDGAKKELA</sequence>
<dbReference type="Pfam" id="PF01042">
    <property type="entry name" value="Ribonuc_L-PSP"/>
    <property type="match status" value="1"/>
</dbReference>
<proteinExistence type="predicted"/>
<reference evidence="1" key="1">
    <citation type="journal article" date="2023" name="Access Microbiol">
        <title>De-novo genome assembly for Akanthomyces muscarius, a biocontrol agent of insect agricultural pests.</title>
        <authorList>
            <person name="Erdos Z."/>
            <person name="Studholme D.J."/>
            <person name="Raymond B."/>
            <person name="Sharma M."/>
        </authorList>
    </citation>
    <scope>NUCLEOTIDE SEQUENCE</scope>
    <source>
        <strain evidence="1">Ve6</strain>
    </source>
</reference>
<dbReference type="GO" id="GO:0019239">
    <property type="term" value="F:deaminase activity"/>
    <property type="evidence" value="ECO:0007669"/>
    <property type="project" value="TreeGrafter"/>
</dbReference>
<keyword evidence="2" id="KW-1185">Reference proteome</keyword>
<protein>
    <submittedName>
        <fullName evidence="1">Uncharacterized protein</fullName>
    </submittedName>
</protein>
<evidence type="ECO:0000313" key="2">
    <source>
        <dbReference type="Proteomes" id="UP001144673"/>
    </source>
</evidence>
<dbReference type="Gene3D" id="3.30.1330.40">
    <property type="entry name" value="RutC-like"/>
    <property type="match status" value="1"/>
</dbReference>
<organism evidence="1 2">
    <name type="scientific">Akanthomyces muscarius</name>
    <name type="common">Entomopathogenic fungus</name>
    <name type="synonym">Lecanicillium muscarium</name>
    <dbReference type="NCBI Taxonomy" id="2231603"/>
    <lineage>
        <taxon>Eukaryota</taxon>
        <taxon>Fungi</taxon>
        <taxon>Dikarya</taxon>
        <taxon>Ascomycota</taxon>
        <taxon>Pezizomycotina</taxon>
        <taxon>Sordariomycetes</taxon>
        <taxon>Hypocreomycetidae</taxon>
        <taxon>Hypocreales</taxon>
        <taxon>Cordycipitaceae</taxon>
        <taxon>Akanthomyces</taxon>
    </lineage>
</organism>
<dbReference type="KEGG" id="amus:LMH87_006173"/>